<feature type="transmembrane region" description="Helical" evidence="2">
    <location>
        <begin position="85"/>
        <end position="105"/>
    </location>
</feature>
<keyword evidence="4" id="KW-1185">Reference proteome</keyword>
<feature type="region of interest" description="Disordered" evidence="1">
    <location>
        <begin position="123"/>
        <end position="246"/>
    </location>
</feature>
<dbReference type="EMBL" id="CP014518">
    <property type="protein sequence ID" value="AMM31237.1"/>
    <property type="molecule type" value="Genomic_DNA"/>
</dbReference>
<feature type="region of interest" description="Disordered" evidence="1">
    <location>
        <begin position="50"/>
        <end position="83"/>
    </location>
</feature>
<sequence length="246" mass="24735">MSAEDHHPKEPSMSAQPDRFDALLAESGIEARPGDPLVPALAELAALGGEEPFAPSPELTALLRDADRDHRRRARRRPASRRRRAAVAAFTAVCVGGAGAAAAAADEGFRQAAGKAMSAIIGTLTGTRPEAPGTPGPGHAPSREASLPSPSAVPPSPVPATAGSPTANASPEPTEGTPAPPAVPAHGSGPGPQYTLPPRPVTAPPEQPSAPAARHPAPTVAPRPTERVSAPTGLGGEASAPSRQRP</sequence>
<dbReference type="RefSeq" id="WP_066494992.1">
    <property type="nucleotide sequence ID" value="NZ_BJMO01000070.1"/>
</dbReference>
<feature type="compositionally biased region" description="Basic residues" evidence="1">
    <location>
        <begin position="70"/>
        <end position="83"/>
    </location>
</feature>
<name>A0A126ZW96_9MICC</name>
<feature type="compositionally biased region" description="Pro residues" evidence="1">
    <location>
        <begin position="195"/>
        <end position="208"/>
    </location>
</feature>
<dbReference type="STRING" id="37927.SA2016_0543"/>
<feature type="compositionally biased region" description="Low complexity" evidence="1">
    <location>
        <begin position="159"/>
        <end position="177"/>
    </location>
</feature>
<proteinExistence type="predicted"/>
<protein>
    <submittedName>
        <fullName evidence="3">Uncharacterized protein</fullName>
    </submittedName>
</protein>
<feature type="region of interest" description="Disordered" evidence="1">
    <location>
        <begin position="1"/>
        <end position="21"/>
    </location>
</feature>
<feature type="compositionally biased region" description="Basic and acidic residues" evidence="1">
    <location>
        <begin position="1"/>
        <end position="10"/>
    </location>
</feature>
<dbReference type="KEGG" id="satk:SA2016_0543"/>
<keyword evidence="2" id="KW-0812">Transmembrane</keyword>
<keyword evidence="2" id="KW-0472">Membrane</keyword>
<evidence type="ECO:0000313" key="3">
    <source>
        <dbReference type="EMBL" id="AMM31237.1"/>
    </source>
</evidence>
<evidence type="ECO:0000313" key="4">
    <source>
        <dbReference type="Proteomes" id="UP000070134"/>
    </source>
</evidence>
<evidence type="ECO:0000256" key="1">
    <source>
        <dbReference type="SAM" id="MobiDB-lite"/>
    </source>
</evidence>
<dbReference type="Proteomes" id="UP000070134">
    <property type="component" value="Chromosome"/>
</dbReference>
<dbReference type="AlphaFoldDB" id="A0A126ZW96"/>
<organism evidence="3 4">
    <name type="scientific">Sinomonas atrocyanea</name>
    <dbReference type="NCBI Taxonomy" id="37927"/>
    <lineage>
        <taxon>Bacteria</taxon>
        <taxon>Bacillati</taxon>
        <taxon>Actinomycetota</taxon>
        <taxon>Actinomycetes</taxon>
        <taxon>Micrococcales</taxon>
        <taxon>Micrococcaceae</taxon>
        <taxon>Sinomonas</taxon>
    </lineage>
</organism>
<gene>
    <name evidence="3" type="ORF">SA2016_0543</name>
</gene>
<reference evidence="3 4" key="1">
    <citation type="submission" date="2016-02" db="EMBL/GenBank/DDBJ databases">
        <title>Complete genome of Sinomonas atrocyanea KCTC 3377.</title>
        <authorList>
            <person name="Kim K.M."/>
        </authorList>
    </citation>
    <scope>NUCLEOTIDE SEQUENCE [LARGE SCALE GENOMIC DNA]</scope>
    <source>
        <strain evidence="3 4">KCTC 3377</strain>
    </source>
</reference>
<accession>A0A126ZW96</accession>
<evidence type="ECO:0000256" key="2">
    <source>
        <dbReference type="SAM" id="Phobius"/>
    </source>
</evidence>
<keyword evidence="2" id="KW-1133">Transmembrane helix</keyword>